<evidence type="ECO:0000256" key="2">
    <source>
        <dbReference type="SAM" id="SignalP"/>
    </source>
</evidence>
<feature type="signal peptide" evidence="2">
    <location>
        <begin position="1"/>
        <end position="22"/>
    </location>
</feature>
<feature type="chain" id="PRO_5007389087" evidence="2">
    <location>
        <begin position="23"/>
        <end position="129"/>
    </location>
</feature>
<proteinExistence type="predicted"/>
<accession>A0A0A9WEM3</accession>
<evidence type="ECO:0000256" key="1">
    <source>
        <dbReference type="SAM" id="Phobius"/>
    </source>
</evidence>
<dbReference type="EMBL" id="GBHO01036670">
    <property type="protein sequence ID" value="JAG06934.1"/>
    <property type="molecule type" value="Transcribed_RNA"/>
</dbReference>
<keyword evidence="2" id="KW-0732">Signal</keyword>
<keyword evidence="1" id="KW-0472">Membrane</keyword>
<name>A0A0A9WEM3_LYGHE</name>
<keyword evidence="1" id="KW-0812">Transmembrane</keyword>
<reference evidence="3" key="2">
    <citation type="submission" date="2014-07" db="EMBL/GenBank/DDBJ databases">
        <authorList>
            <person name="Hull J."/>
        </authorList>
    </citation>
    <scope>NUCLEOTIDE SEQUENCE</scope>
</reference>
<evidence type="ECO:0000313" key="3">
    <source>
        <dbReference type="EMBL" id="JAG06902.1"/>
    </source>
</evidence>
<reference evidence="3" key="1">
    <citation type="journal article" date="2014" name="PLoS ONE">
        <title>Transcriptome-Based Identification of ABC Transporters in the Western Tarnished Plant Bug Lygus hesperus.</title>
        <authorList>
            <person name="Hull J.J."/>
            <person name="Chaney K."/>
            <person name="Geib S.M."/>
            <person name="Fabrick J.A."/>
            <person name="Brent C.S."/>
            <person name="Walsh D."/>
            <person name="Lavine L.C."/>
        </authorList>
    </citation>
    <scope>NUCLEOTIDE SEQUENCE</scope>
</reference>
<dbReference type="AlphaFoldDB" id="A0A0A9WEM3"/>
<feature type="transmembrane region" description="Helical" evidence="1">
    <location>
        <begin position="106"/>
        <end position="126"/>
    </location>
</feature>
<dbReference type="EMBL" id="GBHO01036702">
    <property type="protein sequence ID" value="JAG06902.1"/>
    <property type="molecule type" value="Transcribed_RNA"/>
</dbReference>
<keyword evidence="1" id="KW-1133">Transmembrane helix</keyword>
<dbReference type="EMBL" id="GBHO01023411">
    <property type="protein sequence ID" value="JAG20193.1"/>
    <property type="molecule type" value="Transcribed_RNA"/>
</dbReference>
<sequence length="129" mass="14932">HRRSLQCLIIVIVSVISCSVTSKRRLSPTLIRTIRTEGDMELVSHPTWILDRRDSGFLFWRRESAAAAKTVKFRCEVEVLEFWPSEEERALKRYKGEIHDEMPPPSALVCALCLCAMLAMVSYTWLFPF</sequence>
<evidence type="ECO:0000313" key="4">
    <source>
        <dbReference type="EMBL" id="JAG06934.1"/>
    </source>
</evidence>
<evidence type="ECO:0000313" key="5">
    <source>
        <dbReference type="EMBL" id="JAG20193.1"/>
    </source>
</evidence>
<feature type="non-terminal residue" evidence="3">
    <location>
        <position position="1"/>
    </location>
</feature>
<organism evidence="3">
    <name type="scientific">Lygus hesperus</name>
    <name type="common">Western plant bug</name>
    <dbReference type="NCBI Taxonomy" id="30085"/>
    <lineage>
        <taxon>Eukaryota</taxon>
        <taxon>Metazoa</taxon>
        <taxon>Ecdysozoa</taxon>
        <taxon>Arthropoda</taxon>
        <taxon>Hexapoda</taxon>
        <taxon>Insecta</taxon>
        <taxon>Pterygota</taxon>
        <taxon>Neoptera</taxon>
        <taxon>Paraneoptera</taxon>
        <taxon>Hemiptera</taxon>
        <taxon>Heteroptera</taxon>
        <taxon>Panheteroptera</taxon>
        <taxon>Cimicomorpha</taxon>
        <taxon>Miridae</taxon>
        <taxon>Mirini</taxon>
        <taxon>Lygus</taxon>
    </lineage>
</organism>
<gene>
    <name evidence="3" type="primary">polC_1</name>
    <name evidence="5" type="synonym">polC_3</name>
    <name evidence="4" type="synonym">polC_4</name>
    <name evidence="3" type="ORF">CM83_64215</name>
    <name evidence="4" type="ORF">CM83_64217</name>
    <name evidence="5" type="ORF">CM83_64220</name>
</gene>
<protein>
    <submittedName>
        <fullName evidence="3">DNA polymerase III polC-type</fullName>
    </submittedName>
</protein>